<keyword evidence="1" id="KW-0813">Transport</keyword>
<dbReference type="CDD" id="cd03219">
    <property type="entry name" value="ABC_Mj1267_LivG_branched"/>
    <property type="match status" value="1"/>
</dbReference>
<dbReference type="RefSeq" id="WP_220227814.1">
    <property type="nucleotide sequence ID" value="NZ_JAICBX010000001.1"/>
</dbReference>
<dbReference type="FunFam" id="3.40.50.300:FF:000421">
    <property type="entry name" value="Branched-chain amino acid ABC transporter ATP-binding protein"/>
    <property type="match status" value="1"/>
</dbReference>
<dbReference type="Pfam" id="PF12399">
    <property type="entry name" value="BCA_ABC_TP_C"/>
    <property type="match status" value="1"/>
</dbReference>
<dbReference type="GO" id="GO:0005524">
    <property type="term" value="F:ATP binding"/>
    <property type="evidence" value="ECO:0007669"/>
    <property type="project" value="UniProtKB-KW"/>
</dbReference>
<evidence type="ECO:0000256" key="3">
    <source>
        <dbReference type="ARBA" id="ARBA00022840"/>
    </source>
</evidence>
<dbReference type="InterPro" id="IPR027417">
    <property type="entry name" value="P-loop_NTPase"/>
</dbReference>
<name>A0AAE2ZMT9_9HYPH</name>
<organism evidence="5 6">
    <name type="scientific">Flavimaribacter sediminis</name>
    <dbReference type="NCBI Taxonomy" id="2865987"/>
    <lineage>
        <taxon>Bacteria</taxon>
        <taxon>Pseudomonadati</taxon>
        <taxon>Pseudomonadota</taxon>
        <taxon>Alphaproteobacteria</taxon>
        <taxon>Hyphomicrobiales</taxon>
        <taxon>Rhizobiaceae</taxon>
        <taxon>Flavimaribacter</taxon>
    </lineage>
</organism>
<evidence type="ECO:0000313" key="5">
    <source>
        <dbReference type="EMBL" id="MBW8636242.1"/>
    </source>
</evidence>
<dbReference type="InterPro" id="IPR051120">
    <property type="entry name" value="ABC_AA/LPS_Transport"/>
</dbReference>
<dbReference type="PROSITE" id="PS50893">
    <property type="entry name" value="ABC_TRANSPORTER_2"/>
    <property type="match status" value="1"/>
</dbReference>
<dbReference type="GO" id="GO:0005886">
    <property type="term" value="C:plasma membrane"/>
    <property type="evidence" value="ECO:0007669"/>
    <property type="project" value="TreeGrafter"/>
</dbReference>
<dbReference type="InterPro" id="IPR003439">
    <property type="entry name" value="ABC_transporter-like_ATP-bd"/>
</dbReference>
<dbReference type="PANTHER" id="PTHR45772:SF9">
    <property type="entry name" value="CONSERVED COMPONENT OF ABC TRANSPORTER FOR NATURAL AMINO ACIDS"/>
    <property type="match status" value="1"/>
</dbReference>
<dbReference type="GO" id="GO:0016887">
    <property type="term" value="F:ATP hydrolysis activity"/>
    <property type="evidence" value="ECO:0007669"/>
    <property type="project" value="InterPro"/>
</dbReference>
<dbReference type="EMBL" id="JAICBX010000001">
    <property type="protein sequence ID" value="MBW8636242.1"/>
    <property type="molecule type" value="Genomic_DNA"/>
</dbReference>
<keyword evidence="2" id="KW-0547">Nucleotide-binding</keyword>
<dbReference type="AlphaFoldDB" id="A0AAE2ZMT9"/>
<dbReference type="Gene3D" id="3.40.50.300">
    <property type="entry name" value="P-loop containing nucleotide triphosphate hydrolases"/>
    <property type="match status" value="1"/>
</dbReference>
<sequence>MLAARDLGKSFGGLTALHNVSFDVVKGQIKAVIGPNGAGKTTLFNLIAGTLRPSAGTITLDGKTISGLSASAIGASGIARTFQQPQVFRSLSVAENVMLGGHRFNKAGFIACGLGLSFTRREEEDLHATASKWLDFVGLAEFSSRTASELSLGQQRYVEIARAMATGAKVILMDEPAAGLDDTETRQLGDLVRQIRATGVTVLIIDHHMDFIMSIADSILVLNFGEWLAEGTPEEIVGSETVINAYLGSVEDA</sequence>
<dbReference type="InterPro" id="IPR003593">
    <property type="entry name" value="AAA+_ATPase"/>
</dbReference>
<evidence type="ECO:0000259" key="4">
    <source>
        <dbReference type="PROSITE" id="PS50893"/>
    </source>
</evidence>
<dbReference type="SMART" id="SM00382">
    <property type="entry name" value="AAA"/>
    <property type="match status" value="1"/>
</dbReference>
<comment type="caution">
    <text evidence="5">The sequence shown here is derived from an EMBL/GenBank/DDBJ whole genome shotgun (WGS) entry which is preliminary data.</text>
</comment>
<dbReference type="SUPFAM" id="SSF52540">
    <property type="entry name" value="P-loop containing nucleoside triphosphate hydrolases"/>
    <property type="match status" value="1"/>
</dbReference>
<evidence type="ECO:0000256" key="1">
    <source>
        <dbReference type="ARBA" id="ARBA00022448"/>
    </source>
</evidence>
<evidence type="ECO:0000313" key="6">
    <source>
        <dbReference type="Proteomes" id="UP001196509"/>
    </source>
</evidence>
<dbReference type="Proteomes" id="UP001196509">
    <property type="component" value="Unassembled WGS sequence"/>
</dbReference>
<gene>
    <name evidence="5" type="ORF">K1W69_03500</name>
</gene>
<proteinExistence type="predicted"/>
<evidence type="ECO:0000256" key="2">
    <source>
        <dbReference type="ARBA" id="ARBA00022741"/>
    </source>
</evidence>
<dbReference type="PANTHER" id="PTHR45772">
    <property type="entry name" value="CONSERVED COMPONENT OF ABC TRANSPORTER FOR NATURAL AMINO ACIDS-RELATED"/>
    <property type="match status" value="1"/>
</dbReference>
<dbReference type="InterPro" id="IPR032823">
    <property type="entry name" value="BCA_ABC_TP_C"/>
</dbReference>
<dbReference type="Pfam" id="PF00005">
    <property type="entry name" value="ABC_tran"/>
    <property type="match status" value="1"/>
</dbReference>
<keyword evidence="6" id="KW-1185">Reference proteome</keyword>
<accession>A0AAE2ZMT9</accession>
<reference evidence="5" key="1">
    <citation type="submission" date="2021-08" db="EMBL/GenBank/DDBJ databases">
        <title>Hoeflea bacterium WL0058 sp. nov., isolated from the sediment.</title>
        <authorList>
            <person name="Wang L."/>
            <person name="Zhang D."/>
        </authorList>
    </citation>
    <scope>NUCLEOTIDE SEQUENCE</scope>
    <source>
        <strain evidence="5">WL0058</strain>
    </source>
</reference>
<protein>
    <submittedName>
        <fullName evidence="5">ABC transporter ATP-binding protein</fullName>
    </submittedName>
</protein>
<keyword evidence="3 5" id="KW-0067">ATP-binding</keyword>
<feature type="domain" description="ABC transporter" evidence="4">
    <location>
        <begin position="2"/>
        <end position="249"/>
    </location>
</feature>